<keyword evidence="3 7" id="KW-0067">ATP-binding</keyword>
<dbReference type="InterPro" id="IPR003439">
    <property type="entry name" value="ABC_transporter-like_ATP-bd"/>
</dbReference>
<keyword evidence="4" id="KW-1278">Translocase</keyword>
<evidence type="ECO:0000259" key="6">
    <source>
        <dbReference type="PROSITE" id="PS50893"/>
    </source>
</evidence>
<sequence length="247" mass="26253">MMLACENLSVEREGKRVLDDISCSLMPGDITAICGPNGAGKSTLLSAMANLVEPSSGCVRLSERDVAAMHPLTRARNIGYLPQLAQVAWDVSVANLVALGRLPHRDAGEAEIRQAMGVCDLDAFADRPISTLSGGEKARALLARVLAGTPQWILADEPLAALDIAHQLTMLKVLRDEADAGCGVVLVLHDLSLAMNHADRVLVLSEGRCVADDDPEIALASDIIDRVWGVQSRWIGEPGEKAVVVHG</sequence>
<dbReference type="RefSeq" id="WP_197920943.1">
    <property type="nucleotide sequence ID" value="NZ_CAWPTA010000007.1"/>
</dbReference>
<gene>
    <name evidence="7" type="ORF">I5L03_06520</name>
</gene>
<keyword evidence="1" id="KW-0813">Transport</keyword>
<proteinExistence type="predicted"/>
<dbReference type="InterPro" id="IPR003593">
    <property type="entry name" value="AAA+_ATPase"/>
</dbReference>
<dbReference type="GO" id="GO:0005524">
    <property type="term" value="F:ATP binding"/>
    <property type="evidence" value="ECO:0007669"/>
    <property type="project" value="UniProtKB-KW"/>
</dbReference>
<evidence type="ECO:0000256" key="4">
    <source>
        <dbReference type="ARBA" id="ARBA00022967"/>
    </source>
</evidence>
<dbReference type="EMBL" id="JAEANY010000002">
    <property type="protein sequence ID" value="MBH5322237.1"/>
    <property type="molecule type" value="Genomic_DNA"/>
</dbReference>
<evidence type="ECO:0000256" key="1">
    <source>
        <dbReference type="ARBA" id="ARBA00022448"/>
    </source>
</evidence>
<dbReference type="SMART" id="SM00382">
    <property type="entry name" value="AAA"/>
    <property type="match status" value="1"/>
</dbReference>
<comment type="function">
    <text evidence="5">Part of the ABC transporter complex HmuTUV involved in hemin import. Responsible for energy coupling to the transport system.</text>
</comment>
<evidence type="ECO:0000256" key="5">
    <source>
        <dbReference type="ARBA" id="ARBA00037066"/>
    </source>
</evidence>
<dbReference type="CDD" id="cd03214">
    <property type="entry name" value="ABC_Iron-Siderophores_B12_Hemin"/>
    <property type="match status" value="1"/>
</dbReference>
<dbReference type="PANTHER" id="PTHR42794">
    <property type="entry name" value="HEMIN IMPORT ATP-BINDING PROTEIN HMUV"/>
    <property type="match status" value="1"/>
</dbReference>
<dbReference type="PANTHER" id="PTHR42794:SF1">
    <property type="entry name" value="HEMIN IMPORT ATP-BINDING PROTEIN HMUV"/>
    <property type="match status" value="1"/>
</dbReference>
<feature type="domain" description="ABC transporter" evidence="6">
    <location>
        <begin position="3"/>
        <end position="231"/>
    </location>
</feature>
<protein>
    <submittedName>
        <fullName evidence="7">ABC transporter ATP-binding protein</fullName>
    </submittedName>
</protein>
<organism evidence="7 8">
    <name type="scientific">Aurantiacibacter sediminis</name>
    <dbReference type="NCBI Taxonomy" id="2793064"/>
    <lineage>
        <taxon>Bacteria</taxon>
        <taxon>Pseudomonadati</taxon>
        <taxon>Pseudomonadota</taxon>
        <taxon>Alphaproteobacteria</taxon>
        <taxon>Sphingomonadales</taxon>
        <taxon>Erythrobacteraceae</taxon>
        <taxon>Aurantiacibacter</taxon>
    </lineage>
</organism>
<keyword evidence="8" id="KW-1185">Reference proteome</keyword>
<comment type="caution">
    <text evidence="7">The sequence shown here is derived from an EMBL/GenBank/DDBJ whole genome shotgun (WGS) entry which is preliminary data.</text>
</comment>
<evidence type="ECO:0000313" key="8">
    <source>
        <dbReference type="Proteomes" id="UP000602442"/>
    </source>
</evidence>
<keyword evidence="2" id="KW-0547">Nucleotide-binding</keyword>
<dbReference type="Pfam" id="PF00005">
    <property type="entry name" value="ABC_tran"/>
    <property type="match status" value="1"/>
</dbReference>
<dbReference type="SUPFAM" id="SSF52540">
    <property type="entry name" value="P-loop containing nucleoside triphosphate hydrolases"/>
    <property type="match status" value="1"/>
</dbReference>
<evidence type="ECO:0000313" key="7">
    <source>
        <dbReference type="EMBL" id="MBH5322237.1"/>
    </source>
</evidence>
<accession>A0ABS0N2Q4</accession>
<dbReference type="PROSITE" id="PS00211">
    <property type="entry name" value="ABC_TRANSPORTER_1"/>
    <property type="match status" value="1"/>
</dbReference>
<name>A0ABS0N2Q4_9SPHN</name>
<dbReference type="InterPro" id="IPR017871">
    <property type="entry name" value="ABC_transporter-like_CS"/>
</dbReference>
<evidence type="ECO:0000256" key="3">
    <source>
        <dbReference type="ARBA" id="ARBA00022840"/>
    </source>
</evidence>
<dbReference type="InterPro" id="IPR027417">
    <property type="entry name" value="P-loop_NTPase"/>
</dbReference>
<evidence type="ECO:0000256" key="2">
    <source>
        <dbReference type="ARBA" id="ARBA00022741"/>
    </source>
</evidence>
<dbReference type="PROSITE" id="PS50893">
    <property type="entry name" value="ABC_TRANSPORTER_2"/>
    <property type="match status" value="1"/>
</dbReference>
<dbReference type="Gene3D" id="3.40.50.300">
    <property type="entry name" value="P-loop containing nucleotide triphosphate hydrolases"/>
    <property type="match status" value="1"/>
</dbReference>
<dbReference type="Proteomes" id="UP000602442">
    <property type="component" value="Unassembled WGS sequence"/>
</dbReference>
<reference evidence="7 8" key="1">
    <citation type="submission" date="2020-11" db="EMBL/GenBank/DDBJ databases">
        <title>Erythrobacter sediminis sp. nov., a marine bacterium from a tidal flat of Garorim Bay.</title>
        <authorList>
            <person name="Kim D."/>
            <person name="Yoo Y."/>
            <person name="Kim J.-J."/>
        </authorList>
    </citation>
    <scope>NUCLEOTIDE SEQUENCE [LARGE SCALE GENOMIC DNA]</scope>
    <source>
        <strain evidence="7 8">JGD-13</strain>
    </source>
</reference>